<feature type="domain" description="Signal transduction histidine kinase subgroup 3 dimerisation and phosphoacceptor" evidence="10">
    <location>
        <begin position="200"/>
        <end position="265"/>
    </location>
</feature>
<evidence type="ECO:0000256" key="1">
    <source>
        <dbReference type="ARBA" id="ARBA00000085"/>
    </source>
</evidence>
<keyword evidence="7" id="KW-0067">ATP-binding</keyword>
<evidence type="ECO:0000256" key="4">
    <source>
        <dbReference type="ARBA" id="ARBA00022679"/>
    </source>
</evidence>
<dbReference type="PANTHER" id="PTHR24421">
    <property type="entry name" value="NITRATE/NITRITE SENSOR PROTEIN NARX-RELATED"/>
    <property type="match status" value="1"/>
</dbReference>
<keyword evidence="5" id="KW-0547">Nucleotide-binding</keyword>
<evidence type="ECO:0000256" key="8">
    <source>
        <dbReference type="ARBA" id="ARBA00023012"/>
    </source>
</evidence>
<dbReference type="InterPro" id="IPR036890">
    <property type="entry name" value="HATPase_C_sf"/>
</dbReference>
<feature type="transmembrane region" description="Helical" evidence="9">
    <location>
        <begin position="33"/>
        <end position="53"/>
    </location>
</feature>
<evidence type="ECO:0000256" key="5">
    <source>
        <dbReference type="ARBA" id="ARBA00022741"/>
    </source>
</evidence>
<sequence>MRTVETEAPSVGEVKELAKSGVRTAGRLGRGRWSVVTVVTVTLILYAIAWPTLPLTHDISPPLLPLISGMAVFPFLLVLVRPALGWAVAAAAGLVIPIAFDLVPGYDYPWQVVHILVMLALVFAVAIREEIRLVLVVWVATVLLFAAFVPGRNGWGWGIGITAVVVFGLLVRWLLISRRQLAREEEVSELERARRAILEEKAHIARDLHDIVAHHMSMIVVQAQSAPYRLPDVNDDVRAEFDALGATAREALNEVRTLLGVLRSDGQLPEHEPQPGLDRIDELFESSRRAGMLLETRIDGVPGRVSDGVGLTVYRILQESLANAARHAPGARVCARLLWEPATVTVEVTNGPASVDELVATVRPSDRSGGNGILGMVERASVVGGQLVAHPRPGGGFEVRAVLPVLTGA</sequence>
<keyword evidence="9" id="KW-1133">Transmembrane helix</keyword>
<dbReference type="GO" id="GO:0046983">
    <property type="term" value="F:protein dimerization activity"/>
    <property type="evidence" value="ECO:0007669"/>
    <property type="project" value="InterPro"/>
</dbReference>
<keyword evidence="3" id="KW-0597">Phosphoprotein</keyword>
<dbReference type="AlphaFoldDB" id="A0A0V9UMV5"/>
<reference evidence="11 12" key="2">
    <citation type="journal article" date="2016" name="Genome Announc.">
        <title>Draft Genome Sequence of a Versatile Hydrocarbon-Degrading Bacterium, Rhodococcus pyridinivorans Strain KG-16, Collected from Oil Fields in India.</title>
        <authorList>
            <person name="Aggarwal R.K."/>
            <person name="Dawar C."/>
            <person name="Phanindranath R."/>
            <person name="Mutnuri L."/>
            <person name="Dayal A.M."/>
        </authorList>
    </citation>
    <scope>NUCLEOTIDE SEQUENCE [LARGE SCALE GENOMIC DNA]</scope>
    <source>
        <strain evidence="11 12">KG-16</strain>
    </source>
</reference>
<evidence type="ECO:0000259" key="10">
    <source>
        <dbReference type="Pfam" id="PF07730"/>
    </source>
</evidence>
<dbReference type="InterPro" id="IPR011712">
    <property type="entry name" value="Sig_transdc_His_kin_sub3_dim/P"/>
</dbReference>
<dbReference type="Proteomes" id="UP000053060">
    <property type="component" value="Unassembled WGS sequence"/>
</dbReference>
<evidence type="ECO:0000256" key="6">
    <source>
        <dbReference type="ARBA" id="ARBA00022777"/>
    </source>
</evidence>
<feature type="transmembrane region" description="Helical" evidence="9">
    <location>
        <begin position="84"/>
        <end position="102"/>
    </location>
</feature>
<reference evidence="12" key="1">
    <citation type="submission" date="2015-01" db="EMBL/GenBank/DDBJ databases">
        <title>Draft genome sequence of Rhodococcus pyridinivorans strain KG-16, a hydrocarbon-degrading bacterium.</title>
        <authorList>
            <person name="Aggarwal R.K."/>
            <person name="Dawar C."/>
        </authorList>
    </citation>
    <scope>NUCLEOTIDE SEQUENCE [LARGE SCALE GENOMIC DNA]</scope>
    <source>
        <strain evidence="12">KG-16</strain>
    </source>
</reference>
<feature type="transmembrane region" description="Helical" evidence="9">
    <location>
        <begin position="155"/>
        <end position="175"/>
    </location>
</feature>
<keyword evidence="8" id="KW-0902">Two-component regulatory system</keyword>
<evidence type="ECO:0000256" key="3">
    <source>
        <dbReference type="ARBA" id="ARBA00022553"/>
    </source>
</evidence>
<evidence type="ECO:0000313" key="11">
    <source>
        <dbReference type="EMBL" id="KSZ59336.1"/>
    </source>
</evidence>
<name>A0A0V9UMV5_9NOCA</name>
<dbReference type="PANTHER" id="PTHR24421:SF10">
    <property type="entry name" value="NITRATE_NITRITE SENSOR PROTEIN NARQ"/>
    <property type="match status" value="1"/>
</dbReference>
<feature type="transmembrane region" description="Helical" evidence="9">
    <location>
        <begin position="108"/>
        <end position="126"/>
    </location>
</feature>
<feature type="transmembrane region" description="Helical" evidence="9">
    <location>
        <begin position="59"/>
        <end position="79"/>
    </location>
</feature>
<protein>
    <recommendedName>
        <fullName evidence="2">histidine kinase</fullName>
        <ecNumber evidence="2">2.7.13.3</ecNumber>
    </recommendedName>
</protein>
<gene>
    <name evidence="11" type="ORF">Z045_08365</name>
</gene>
<comment type="caution">
    <text evidence="11">The sequence shown here is derived from an EMBL/GenBank/DDBJ whole genome shotgun (WGS) entry which is preliminary data.</text>
</comment>
<dbReference type="PATRIC" id="fig|1441730.3.peg.1746"/>
<dbReference type="Pfam" id="PF07730">
    <property type="entry name" value="HisKA_3"/>
    <property type="match status" value="1"/>
</dbReference>
<keyword evidence="9" id="KW-0812">Transmembrane</keyword>
<dbReference type="SUPFAM" id="SSF55874">
    <property type="entry name" value="ATPase domain of HSP90 chaperone/DNA topoisomerase II/histidine kinase"/>
    <property type="match status" value="1"/>
</dbReference>
<dbReference type="CDD" id="cd16917">
    <property type="entry name" value="HATPase_UhpB-NarQ-NarX-like"/>
    <property type="match status" value="1"/>
</dbReference>
<dbReference type="RefSeq" id="WP_060651441.1">
    <property type="nucleotide sequence ID" value="NZ_AZXY01000003.1"/>
</dbReference>
<feature type="transmembrane region" description="Helical" evidence="9">
    <location>
        <begin position="133"/>
        <end position="149"/>
    </location>
</feature>
<dbReference type="InterPro" id="IPR050482">
    <property type="entry name" value="Sensor_HK_TwoCompSys"/>
</dbReference>
<keyword evidence="6 11" id="KW-0418">Kinase</keyword>
<accession>A0A0V9UMV5</accession>
<evidence type="ECO:0000313" key="12">
    <source>
        <dbReference type="Proteomes" id="UP000053060"/>
    </source>
</evidence>
<evidence type="ECO:0000256" key="9">
    <source>
        <dbReference type="SAM" id="Phobius"/>
    </source>
</evidence>
<evidence type="ECO:0000256" key="2">
    <source>
        <dbReference type="ARBA" id="ARBA00012438"/>
    </source>
</evidence>
<proteinExistence type="predicted"/>
<comment type="catalytic activity">
    <reaction evidence="1">
        <text>ATP + protein L-histidine = ADP + protein N-phospho-L-histidine.</text>
        <dbReference type="EC" id="2.7.13.3"/>
    </reaction>
</comment>
<dbReference type="EC" id="2.7.13.3" evidence="2"/>
<dbReference type="Gene3D" id="3.30.565.10">
    <property type="entry name" value="Histidine kinase-like ATPase, C-terminal domain"/>
    <property type="match status" value="1"/>
</dbReference>
<dbReference type="EMBL" id="AZXY01000003">
    <property type="protein sequence ID" value="KSZ59336.1"/>
    <property type="molecule type" value="Genomic_DNA"/>
</dbReference>
<organism evidence="11 12">
    <name type="scientific">Rhodococcus pyridinivorans KG-16</name>
    <dbReference type="NCBI Taxonomy" id="1441730"/>
    <lineage>
        <taxon>Bacteria</taxon>
        <taxon>Bacillati</taxon>
        <taxon>Actinomycetota</taxon>
        <taxon>Actinomycetes</taxon>
        <taxon>Mycobacteriales</taxon>
        <taxon>Nocardiaceae</taxon>
        <taxon>Rhodococcus</taxon>
    </lineage>
</organism>
<dbReference type="Gene3D" id="1.20.5.1930">
    <property type="match status" value="1"/>
</dbReference>
<dbReference type="GO" id="GO:0005524">
    <property type="term" value="F:ATP binding"/>
    <property type="evidence" value="ECO:0007669"/>
    <property type="project" value="UniProtKB-KW"/>
</dbReference>
<keyword evidence="4" id="KW-0808">Transferase</keyword>
<dbReference type="GO" id="GO:0016020">
    <property type="term" value="C:membrane"/>
    <property type="evidence" value="ECO:0007669"/>
    <property type="project" value="InterPro"/>
</dbReference>
<keyword evidence="9" id="KW-0472">Membrane</keyword>
<evidence type="ECO:0000256" key="7">
    <source>
        <dbReference type="ARBA" id="ARBA00022840"/>
    </source>
</evidence>
<dbReference type="GO" id="GO:0000155">
    <property type="term" value="F:phosphorelay sensor kinase activity"/>
    <property type="evidence" value="ECO:0007669"/>
    <property type="project" value="InterPro"/>
</dbReference>